<sequence length="155" mass="16416">MNSTTLFAGLVAAMSITLVAPMASAQGADRPGGRMQMFDLDGDGSITRAEAEGAFEARFAEVDTDGNGALSQDELVAAAQSRATDRAQARFDRLDTNDDGQIDPAEMPGPRGDRIARLFDRVDANGDDVLTRDELQAMRDHRGGRGHGAGHKRGG</sequence>
<feature type="compositionally biased region" description="Basic residues" evidence="1">
    <location>
        <begin position="144"/>
        <end position="155"/>
    </location>
</feature>
<evidence type="ECO:0000256" key="1">
    <source>
        <dbReference type="SAM" id="MobiDB-lite"/>
    </source>
</evidence>
<dbReference type="PROSITE" id="PS50222">
    <property type="entry name" value="EF_HAND_2"/>
    <property type="match status" value="2"/>
</dbReference>
<evidence type="ECO:0000259" key="3">
    <source>
        <dbReference type="PROSITE" id="PS50222"/>
    </source>
</evidence>
<dbReference type="Pfam" id="PF13202">
    <property type="entry name" value="EF-hand_5"/>
    <property type="match status" value="4"/>
</dbReference>
<dbReference type="EMBL" id="FOCM01000003">
    <property type="protein sequence ID" value="SEN29418.1"/>
    <property type="molecule type" value="Genomic_DNA"/>
</dbReference>
<dbReference type="Gene3D" id="1.10.238.10">
    <property type="entry name" value="EF-hand"/>
    <property type="match status" value="2"/>
</dbReference>
<feature type="domain" description="EF-hand" evidence="3">
    <location>
        <begin position="110"/>
        <end position="145"/>
    </location>
</feature>
<organism evidence="4 5">
    <name type="scientific">Palleronia pelagia</name>
    <dbReference type="NCBI Taxonomy" id="387096"/>
    <lineage>
        <taxon>Bacteria</taxon>
        <taxon>Pseudomonadati</taxon>
        <taxon>Pseudomonadota</taxon>
        <taxon>Alphaproteobacteria</taxon>
        <taxon>Rhodobacterales</taxon>
        <taxon>Roseobacteraceae</taxon>
        <taxon>Palleronia</taxon>
    </lineage>
</organism>
<feature type="compositionally biased region" description="Basic and acidic residues" evidence="1">
    <location>
        <begin position="131"/>
        <end position="143"/>
    </location>
</feature>
<proteinExistence type="predicted"/>
<feature type="region of interest" description="Disordered" evidence="1">
    <location>
        <begin position="92"/>
        <end position="112"/>
    </location>
</feature>
<evidence type="ECO:0000256" key="2">
    <source>
        <dbReference type="SAM" id="SignalP"/>
    </source>
</evidence>
<dbReference type="RefSeq" id="WP_091845070.1">
    <property type="nucleotide sequence ID" value="NZ_FOCM01000003.1"/>
</dbReference>
<dbReference type="Proteomes" id="UP000199372">
    <property type="component" value="Unassembled WGS sequence"/>
</dbReference>
<evidence type="ECO:0000313" key="4">
    <source>
        <dbReference type="EMBL" id="SEN29418.1"/>
    </source>
</evidence>
<name>A0A1H8FEE3_9RHOB</name>
<dbReference type="InterPro" id="IPR011992">
    <property type="entry name" value="EF-hand-dom_pair"/>
</dbReference>
<evidence type="ECO:0000313" key="5">
    <source>
        <dbReference type="Proteomes" id="UP000199372"/>
    </source>
</evidence>
<keyword evidence="2" id="KW-0732">Signal</keyword>
<dbReference type="PROSITE" id="PS00018">
    <property type="entry name" value="EF_HAND_1"/>
    <property type="match status" value="3"/>
</dbReference>
<dbReference type="SMART" id="SM00054">
    <property type="entry name" value="EFh"/>
    <property type="match status" value="2"/>
</dbReference>
<reference evidence="5" key="1">
    <citation type="submission" date="2016-10" db="EMBL/GenBank/DDBJ databases">
        <authorList>
            <person name="Varghese N."/>
            <person name="Submissions S."/>
        </authorList>
    </citation>
    <scope>NUCLEOTIDE SEQUENCE [LARGE SCALE GENOMIC DNA]</scope>
    <source>
        <strain evidence="5">DSM 26893</strain>
    </source>
</reference>
<dbReference type="InterPro" id="IPR018247">
    <property type="entry name" value="EF_Hand_1_Ca_BS"/>
</dbReference>
<feature type="signal peptide" evidence="2">
    <location>
        <begin position="1"/>
        <end position="25"/>
    </location>
</feature>
<dbReference type="SUPFAM" id="SSF47473">
    <property type="entry name" value="EF-hand"/>
    <property type="match status" value="1"/>
</dbReference>
<feature type="region of interest" description="Disordered" evidence="1">
    <location>
        <begin position="131"/>
        <end position="155"/>
    </location>
</feature>
<accession>A0A1H8FEE3</accession>
<keyword evidence="5" id="KW-1185">Reference proteome</keyword>
<feature type="chain" id="PRO_5011605390" evidence="2">
    <location>
        <begin position="26"/>
        <end position="155"/>
    </location>
</feature>
<dbReference type="GO" id="GO:0005509">
    <property type="term" value="F:calcium ion binding"/>
    <property type="evidence" value="ECO:0007669"/>
    <property type="project" value="InterPro"/>
</dbReference>
<gene>
    <name evidence="4" type="ORF">SAMN04488011_103290</name>
</gene>
<protein>
    <submittedName>
        <fullName evidence="4">Ca2+-binding protein, EF-hand superfamily</fullName>
    </submittedName>
</protein>
<dbReference type="InterPro" id="IPR002048">
    <property type="entry name" value="EF_hand_dom"/>
</dbReference>
<feature type="domain" description="EF-hand" evidence="3">
    <location>
        <begin position="50"/>
        <end position="85"/>
    </location>
</feature>
<dbReference type="AlphaFoldDB" id="A0A1H8FEE3"/>